<dbReference type="Gene3D" id="3.40.50.1820">
    <property type="entry name" value="alpha/beta hydrolase"/>
    <property type="match status" value="1"/>
</dbReference>
<feature type="compositionally biased region" description="Basic and acidic residues" evidence="1">
    <location>
        <begin position="106"/>
        <end position="121"/>
    </location>
</feature>
<gene>
    <name evidence="3" type="ORF">C922_00436</name>
</gene>
<dbReference type="VEuPathDB" id="PlasmoDB:C922_00436"/>
<feature type="region of interest" description="Disordered" evidence="1">
    <location>
        <begin position="72"/>
        <end position="196"/>
    </location>
</feature>
<dbReference type="PANTHER" id="PTHR11614">
    <property type="entry name" value="PHOSPHOLIPASE-RELATED"/>
    <property type="match status" value="1"/>
</dbReference>
<dbReference type="GeneID" id="20035710"/>
<feature type="compositionally biased region" description="Low complexity" evidence="1">
    <location>
        <begin position="72"/>
        <end position="84"/>
    </location>
</feature>
<name>W7A8N1_9APIC</name>
<dbReference type="RefSeq" id="XP_008814274.1">
    <property type="nucleotide sequence ID" value="XM_008816052.1"/>
</dbReference>
<proteinExistence type="predicted"/>
<sequence>ALLKDENNYYIYKDSWIEHFNKSGYSVYGIDLQGHGQSDGYGNLKANVKEYDDMVYDVIQYINEIHDKVSSYGDNSADSSSSSDENCEEVPSTSNRSRGTLLCVKGTEKESQPPGKTEGKLSDSSGSDKSSGGKDKDKSSKNNSSDKSSSNKRRDKWYNSKKGGESCSSKMSDGYDSRRSHQSSGQISDKSFPKKELMLYESRSTIITMEKISVHEIKNNQHSMTYSEEL</sequence>
<reference evidence="3 4" key="1">
    <citation type="submission" date="2013-02" db="EMBL/GenBank/DDBJ databases">
        <title>The Genome Sequence of Plasmodium inui San Antonio 1.</title>
        <authorList>
            <consortium name="The Broad Institute Genome Sequencing Platform"/>
            <consortium name="The Broad Institute Genome Sequencing Center for Infectious Disease"/>
            <person name="Neafsey D."/>
            <person name="Cheeseman I."/>
            <person name="Volkman S."/>
            <person name="Adams J."/>
            <person name="Walker B."/>
            <person name="Young S.K."/>
            <person name="Zeng Q."/>
            <person name="Gargeya S."/>
            <person name="Fitzgerald M."/>
            <person name="Haas B."/>
            <person name="Abouelleil A."/>
            <person name="Alvarado L."/>
            <person name="Arachchi H.M."/>
            <person name="Berlin A.M."/>
            <person name="Chapman S.B."/>
            <person name="Dewar J."/>
            <person name="Goldberg J."/>
            <person name="Griggs A."/>
            <person name="Gujja S."/>
            <person name="Hansen M."/>
            <person name="Howarth C."/>
            <person name="Imamovic A."/>
            <person name="Larimer J."/>
            <person name="McCowan C."/>
            <person name="Murphy C."/>
            <person name="Neiman D."/>
            <person name="Pearson M."/>
            <person name="Priest M."/>
            <person name="Roberts A."/>
            <person name="Saif S."/>
            <person name="Shea T."/>
            <person name="Sisk P."/>
            <person name="Sykes S."/>
            <person name="Wortman J."/>
            <person name="Nusbaum C."/>
            <person name="Birren B."/>
        </authorList>
    </citation>
    <scope>NUCLEOTIDE SEQUENCE [LARGE SCALE GENOMIC DNA]</scope>
    <source>
        <strain evidence="3 4">San Antonio 1</strain>
    </source>
</reference>
<protein>
    <recommendedName>
        <fullName evidence="2">Serine aminopeptidase S33 domain-containing protein</fullName>
    </recommendedName>
</protein>
<feature type="domain" description="Serine aminopeptidase S33" evidence="2">
    <location>
        <begin position="16"/>
        <end position="67"/>
    </location>
</feature>
<evidence type="ECO:0000313" key="4">
    <source>
        <dbReference type="Proteomes" id="UP000030640"/>
    </source>
</evidence>
<organism evidence="3 4">
    <name type="scientific">Plasmodium inui San Antonio 1</name>
    <dbReference type="NCBI Taxonomy" id="1237626"/>
    <lineage>
        <taxon>Eukaryota</taxon>
        <taxon>Sar</taxon>
        <taxon>Alveolata</taxon>
        <taxon>Apicomplexa</taxon>
        <taxon>Aconoidasida</taxon>
        <taxon>Haemosporida</taxon>
        <taxon>Plasmodiidae</taxon>
        <taxon>Plasmodium</taxon>
        <taxon>Plasmodium (Plasmodium)</taxon>
    </lineage>
</organism>
<keyword evidence="4" id="KW-1185">Reference proteome</keyword>
<dbReference type="OrthoDB" id="2498029at2759"/>
<dbReference type="Proteomes" id="UP000030640">
    <property type="component" value="Unassembled WGS sequence"/>
</dbReference>
<evidence type="ECO:0000256" key="1">
    <source>
        <dbReference type="SAM" id="MobiDB-lite"/>
    </source>
</evidence>
<dbReference type="SUPFAM" id="SSF53474">
    <property type="entry name" value="alpha/beta-Hydrolases"/>
    <property type="match status" value="1"/>
</dbReference>
<dbReference type="InterPro" id="IPR022742">
    <property type="entry name" value="Hydrolase_4"/>
</dbReference>
<accession>W7A8N1</accession>
<dbReference type="Pfam" id="PF12146">
    <property type="entry name" value="Hydrolase_4"/>
    <property type="match status" value="1"/>
</dbReference>
<feature type="non-terminal residue" evidence="3">
    <location>
        <position position="1"/>
    </location>
</feature>
<feature type="compositionally biased region" description="Basic and acidic residues" evidence="1">
    <location>
        <begin position="131"/>
        <end position="140"/>
    </location>
</feature>
<dbReference type="EMBL" id="KI965460">
    <property type="protein sequence ID" value="EUD69572.1"/>
    <property type="molecule type" value="Genomic_DNA"/>
</dbReference>
<evidence type="ECO:0000313" key="3">
    <source>
        <dbReference type="EMBL" id="EUD69572.1"/>
    </source>
</evidence>
<evidence type="ECO:0000259" key="2">
    <source>
        <dbReference type="Pfam" id="PF12146"/>
    </source>
</evidence>
<dbReference type="InterPro" id="IPR029058">
    <property type="entry name" value="AB_hydrolase_fold"/>
</dbReference>
<dbReference type="AlphaFoldDB" id="W7A8N1"/>
<dbReference type="InterPro" id="IPR051044">
    <property type="entry name" value="MAG_DAG_Lipase"/>
</dbReference>